<name>A0A177L2T0_9BACI</name>
<dbReference type="Gene3D" id="3.30.1360.40">
    <property type="match status" value="1"/>
</dbReference>
<accession>A0A177L2T0</accession>
<sequence>MSHCSTEVIMKPLGDSALIVQLDEGISPSIHQKVQALSMLLNTYPFDGFIESVPAFNNITIHYDPVLVHHTQLNNLANNQSSLTSFQIVCSNINELIQQIDDTQKVEARLVEIPVLYGGEYGPDLDDVAAYHNISPEDVIRIHTQSDCLVYMLGFAPGFPFMGGMDERIATPRRETPRLSIAPGSVGIAGKQTGVYPLETPGGWQIIGRTPLDLFRPDLSPPTLLQAGDKIKFVQISPEEYHSYKEMKR</sequence>
<comment type="caution">
    <text evidence="5">The sequence shown here is derived from an EMBL/GenBank/DDBJ whole genome shotgun (WGS) entry which is preliminary data.</text>
</comment>
<dbReference type="PANTHER" id="PTHR34698:SF2">
    <property type="entry name" value="5-OXOPROLINASE SUBUNIT B"/>
    <property type="match status" value="1"/>
</dbReference>
<feature type="domain" description="Carboxyltransferase" evidence="4">
    <location>
        <begin position="8"/>
        <end position="225"/>
    </location>
</feature>
<protein>
    <submittedName>
        <fullName evidence="5">Kinase inhibitor</fullName>
    </submittedName>
</protein>
<dbReference type="InterPro" id="IPR029000">
    <property type="entry name" value="Cyclophilin-like_dom_sf"/>
</dbReference>
<dbReference type="SUPFAM" id="SSF160467">
    <property type="entry name" value="PH0987 N-terminal domain-like"/>
    <property type="match status" value="1"/>
</dbReference>
<evidence type="ECO:0000256" key="2">
    <source>
        <dbReference type="ARBA" id="ARBA00022801"/>
    </source>
</evidence>
<dbReference type="OrthoDB" id="9778567at2"/>
<dbReference type="InterPro" id="IPR003833">
    <property type="entry name" value="CT_C_D"/>
</dbReference>
<dbReference type="SUPFAM" id="SSF50891">
    <property type="entry name" value="Cyclophilin-like"/>
    <property type="match status" value="1"/>
</dbReference>
<dbReference type="Gene3D" id="2.40.100.10">
    <property type="entry name" value="Cyclophilin-like"/>
    <property type="match status" value="1"/>
</dbReference>
<evidence type="ECO:0000256" key="1">
    <source>
        <dbReference type="ARBA" id="ARBA00022741"/>
    </source>
</evidence>
<reference evidence="5 6" key="1">
    <citation type="submission" date="2016-01" db="EMBL/GenBank/DDBJ databases">
        <title>Investigation of taxonomic status of Bacillus aminovorans.</title>
        <authorList>
            <person name="Verma A."/>
            <person name="Pal Y."/>
            <person name="Krishnamurthi S."/>
        </authorList>
    </citation>
    <scope>NUCLEOTIDE SEQUENCE [LARGE SCALE GENOMIC DNA]</scope>
    <source>
        <strain evidence="5 6">DSM 4337</strain>
    </source>
</reference>
<evidence type="ECO:0000313" key="5">
    <source>
        <dbReference type="EMBL" id="OAH59605.1"/>
    </source>
</evidence>
<organism evidence="5 6">
    <name type="scientific">Domibacillus aminovorans</name>
    <dbReference type="NCBI Taxonomy" id="29332"/>
    <lineage>
        <taxon>Bacteria</taxon>
        <taxon>Bacillati</taxon>
        <taxon>Bacillota</taxon>
        <taxon>Bacilli</taxon>
        <taxon>Bacillales</taxon>
        <taxon>Bacillaceae</taxon>
        <taxon>Domibacillus</taxon>
    </lineage>
</organism>
<dbReference type="GO" id="GO:0005524">
    <property type="term" value="F:ATP binding"/>
    <property type="evidence" value="ECO:0007669"/>
    <property type="project" value="UniProtKB-KW"/>
</dbReference>
<evidence type="ECO:0000256" key="3">
    <source>
        <dbReference type="ARBA" id="ARBA00022840"/>
    </source>
</evidence>
<dbReference type="NCBIfam" id="TIGR00370">
    <property type="entry name" value="5-oxoprolinase subunit PxpB"/>
    <property type="match status" value="1"/>
</dbReference>
<dbReference type="Proteomes" id="UP000077271">
    <property type="component" value="Unassembled WGS sequence"/>
</dbReference>
<dbReference type="AlphaFoldDB" id="A0A177L2T0"/>
<dbReference type="GO" id="GO:0016787">
    <property type="term" value="F:hydrolase activity"/>
    <property type="evidence" value="ECO:0007669"/>
    <property type="project" value="UniProtKB-KW"/>
</dbReference>
<evidence type="ECO:0000313" key="6">
    <source>
        <dbReference type="Proteomes" id="UP000077271"/>
    </source>
</evidence>
<dbReference type="InterPro" id="IPR010016">
    <property type="entry name" value="PxpB"/>
</dbReference>
<keyword evidence="3" id="KW-0067">ATP-binding</keyword>
<dbReference type="PANTHER" id="PTHR34698">
    <property type="entry name" value="5-OXOPROLINASE SUBUNIT B"/>
    <property type="match status" value="1"/>
</dbReference>
<evidence type="ECO:0000259" key="4">
    <source>
        <dbReference type="SMART" id="SM00796"/>
    </source>
</evidence>
<keyword evidence="1" id="KW-0547">Nucleotide-binding</keyword>
<dbReference type="RefSeq" id="WP_018392025.1">
    <property type="nucleotide sequence ID" value="NZ_LQWZ01000001.1"/>
</dbReference>
<keyword evidence="2" id="KW-0378">Hydrolase</keyword>
<dbReference type="Pfam" id="PF02682">
    <property type="entry name" value="CT_C_D"/>
    <property type="match status" value="1"/>
</dbReference>
<gene>
    <name evidence="5" type="ORF">AWH48_00425</name>
</gene>
<proteinExistence type="predicted"/>
<dbReference type="EMBL" id="LQWZ01000001">
    <property type="protein sequence ID" value="OAH59605.1"/>
    <property type="molecule type" value="Genomic_DNA"/>
</dbReference>
<dbReference type="SMART" id="SM00796">
    <property type="entry name" value="AHS1"/>
    <property type="match status" value="1"/>
</dbReference>